<sequence length="718" mass="83087">MKIRKNRWLILSASLVPLSAFSFVISANETETTTNNNQNPDNNDASDEETKTISPDFDTFKEKAAEKIKIRLETLLVEIKKTLNQQVLSLNETIDKIAEADFKPTLAKLIYYQKFIQYFDKNKDKIVNDFSDSALNPTFLNVLSSVKNYYKADITLLDEDYNPIIFSKDNPQQNYDQIVKKYNGQINDVTPKTSENVVTLEELEKTINDYYDAYNTELEKILTNKDDLPKLEEIKFSNNEEDKQYLDLKVPENYANWDEYFKEKLQLRNTIFDIEQNKNYTQEKQPPTPTPAEDPSKNPPIVVDDSQIDKQLNKIIQENISRLPAYIDVNAFNISPINLINEFKQDPIEFNKKGYLVFENSILSRFDYQLVNLENVEGHLVATAKIYDRLSKSFSAEYKVNVIKRRDESVQIKYNIYNKILSNLFKNFYEALGIGDMMLFSSLSNKDISLSVYRMIYVAVQLINKEEYKNQLKQIIANDTSVLNNLVNQKINSDFESLKTNDLTSDLVSQLSLLVNKSLSNSLINGNTFFNFLAVEYDKVFRDQFIQYIRVNKEKILDQFRLLRLDPQKLENAVQTTRKDISYLRGITSENNYSDSHIENIFSKYKTIQSQIYNLGVVSTTTYKNFSEDAQIQEKYKTAYNNLIVENKFVITANKILLIILGSIILLFSLILSAISALMYKFKRSKIIQKTNSKIWFSLAISGVSFVIGIIILVLGLI</sequence>
<evidence type="ECO:0000313" key="6">
    <source>
        <dbReference type="Proteomes" id="UP001344817"/>
    </source>
</evidence>
<evidence type="ECO:0000313" key="5">
    <source>
        <dbReference type="EMBL" id="MEE3928179.1"/>
    </source>
</evidence>
<evidence type="ECO:0000256" key="1">
    <source>
        <dbReference type="SAM" id="Coils"/>
    </source>
</evidence>
<keyword evidence="3" id="KW-0472">Membrane</keyword>
<keyword evidence="1" id="KW-0175">Coiled coil</keyword>
<gene>
    <name evidence="5" type="ORF">V2E24_01125</name>
</gene>
<dbReference type="EMBL" id="JAZDWZ010000003">
    <property type="protein sequence ID" value="MEE3928179.1"/>
    <property type="molecule type" value="Genomic_DNA"/>
</dbReference>
<protein>
    <recommendedName>
        <fullName evidence="7">Transmembrane protein</fullName>
    </recommendedName>
</protein>
<reference evidence="5" key="1">
    <citation type="submission" date="2024-01" db="EMBL/GenBank/DDBJ databases">
        <title>Genome sequence of Mycoplasma ciconiae type strain DSM 25251.</title>
        <authorList>
            <person name="Spergser J."/>
        </authorList>
    </citation>
    <scope>NUCLEOTIDE SEQUENCE [LARGE SCALE GENOMIC DNA]</scope>
    <source>
        <strain evidence="5">DSM 25251</strain>
    </source>
</reference>
<comment type="caution">
    <text evidence="5">The sequence shown here is derived from an EMBL/GenBank/DDBJ whole genome shotgun (WGS) entry which is preliminary data.</text>
</comment>
<dbReference type="InterPro" id="IPR054788">
    <property type="entry name" value="MSC_0620_UU052-like"/>
</dbReference>
<feature type="compositionally biased region" description="Low complexity" evidence="2">
    <location>
        <begin position="31"/>
        <end position="43"/>
    </location>
</feature>
<evidence type="ECO:0000256" key="4">
    <source>
        <dbReference type="SAM" id="SignalP"/>
    </source>
</evidence>
<dbReference type="Proteomes" id="UP001344817">
    <property type="component" value="Unassembled WGS sequence"/>
</dbReference>
<feature type="chain" id="PRO_5046159227" description="Transmembrane protein" evidence="4">
    <location>
        <begin position="28"/>
        <end position="718"/>
    </location>
</feature>
<keyword evidence="6" id="KW-1185">Reference proteome</keyword>
<organism evidence="5 6">
    <name type="scientific">Mycoplasmopsis ciconiae</name>
    <dbReference type="NCBI Taxonomy" id="561067"/>
    <lineage>
        <taxon>Bacteria</taxon>
        <taxon>Bacillati</taxon>
        <taxon>Mycoplasmatota</taxon>
        <taxon>Mycoplasmoidales</taxon>
        <taxon>Metamycoplasmataceae</taxon>
        <taxon>Mycoplasmopsis</taxon>
    </lineage>
</organism>
<keyword evidence="3" id="KW-0812">Transmembrane</keyword>
<name>A0ABU7MKX1_9BACT</name>
<keyword evidence="3" id="KW-1133">Transmembrane helix</keyword>
<feature type="coiled-coil region" evidence="1">
    <location>
        <begin position="65"/>
        <end position="100"/>
    </location>
</feature>
<feature type="region of interest" description="Disordered" evidence="2">
    <location>
        <begin position="279"/>
        <end position="300"/>
    </location>
</feature>
<dbReference type="RefSeq" id="WP_330500593.1">
    <property type="nucleotide sequence ID" value="NZ_JAZDWZ010000003.1"/>
</dbReference>
<feature type="signal peptide" evidence="4">
    <location>
        <begin position="1"/>
        <end position="27"/>
    </location>
</feature>
<evidence type="ECO:0008006" key="7">
    <source>
        <dbReference type="Google" id="ProtNLM"/>
    </source>
</evidence>
<accession>A0ABU7MKX1</accession>
<keyword evidence="4" id="KW-0732">Signal</keyword>
<evidence type="ECO:0000256" key="2">
    <source>
        <dbReference type="SAM" id="MobiDB-lite"/>
    </source>
</evidence>
<evidence type="ECO:0000256" key="3">
    <source>
        <dbReference type="SAM" id="Phobius"/>
    </source>
</evidence>
<dbReference type="NCBIfam" id="NF045829">
    <property type="entry name" value="UU052_fam"/>
    <property type="match status" value="1"/>
</dbReference>
<feature type="transmembrane region" description="Helical" evidence="3">
    <location>
        <begin position="695"/>
        <end position="717"/>
    </location>
</feature>
<feature type="region of interest" description="Disordered" evidence="2">
    <location>
        <begin position="31"/>
        <end position="52"/>
    </location>
</feature>
<feature type="transmembrane region" description="Helical" evidence="3">
    <location>
        <begin position="656"/>
        <end position="675"/>
    </location>
</feature>
<proteinExistence type="predicted"/>